<dbReference type="EMBL" id="LLZU01000005">
    <property type="protein sequence ID" value="KRV50658.1"/>
    <property type="molecule type" value="Genomic_DNA"/>
</dbReference>
<comment type="caution">
    <text evidence="3">The sequence shown here is derived from an EMBL/GenBank/DDBJ whole genome shotgun (WGS) entry which is preliminary data.</text>
</comment>
<dbReference type="Proteomes" id="UP000050867">
    <property type="component" value="Unassembled WGS sequence"/>
</dbReference>
<evidence type="ECO:0000313" key="3">
    <source>
        <dbReference type="EMBL" id="KRV50658.1"/>
    </source>
</evidence>
<reference evidence="3 5" key="1">
    <citation type="submission" date="2015-10" db="EMBL/GenBank/DDBJ databases">
        <title>Draft genome sequence of pyrrolomycin-producing Streptomyces vitaminophilus.</title>
        <authorList>
            <person name="Graham D.E."/>
            <person name="Mahan K.M."/>
            <person name="Klingeman D.M."/>
            <person name="Hettich R.L."/>
            <person name="Parry R.J."/>
        </authorList>
    </citation>
    <scope>NUCLEOTIDE SEQUENCE [LARGE SCALE GENOMIC DNA]</scope>
    <source>
        <strain evidence="3 5">ATCC 31673</strain>
    </source>
</reference>
<dbReference type="STRING" id="76728.AQ490_16555"/>
<feature type="compositionally biased region" description="Low complexity" evidence="1">
    <location>
        <begin position="69"/>
        <end position="88"/>
    </location>
</feature>
<protein>
    <submittedName>
        <fullName evidence="3">Uncharacterized protein</fullName>
    </submittedName>
</protein>
<dbReference type="AlphaFoldDB" id="A0A0T6LXR8"/>
<feature type="chain" id="PRO_5038291958" evidence="2">
    <location>
        <begin position="18"/>
        <end position="118"/>
    </location>
</feature>
<name>A0A0T6LXR8_WENVI</name>
<sequence>MLATLLALVGIAQPAVAGHGTAANAGHGAVPATAPADVHHTGSPDSHADDTPWTRPSRVCRDDTGHRLLPVPAGTPAAAPAVLPAPGTDTVRPAPGTAPCGRWAAPHRGRAPPPPPGT</sequence>
<proteinExistence type="predicted"/>
<feature type="signal peptide" evidence="2">
    <location>
        <begin position="1"/>
        <end position="17"/>
    </location>
</feature>
<dbReference type="RefSeq" id="WP_051087368.1">
    <property type="nucleotide sequence ID" value="NZ_LLZU01000005.1"/>
</dbReference>
<feature type="region of interest" description="Disordered" evidence="1">
    <location>
        <begin position="19"/>
        <end position="118"/>
    </location>
</feature>
<accession>A0A0T6LXR8</accession>
<evidence type="ECO:0000256" key="2">
    <source>
        <dbReference type="SAM" id="SignalP"/>
    </source>
</evidence>
<gene>
    <name evidence="3" type="ORF">AQ490_16555</name>
    <name evidence="4" type="ORF">AQ490_16760</name>
</gene>
<evidence type="ECO:0000313" key="5">
    <source>
        <dbReference type="Proteomes" id="UP000050867"/>
    </source>
</evidence>
<organism evidence="3 5">
    <name type="scientific">Wenjunlia vitaminophila</name>
    <name type="common">Streptomyces vitaminophilus</name>
    <dbReference type="NCBI Taxonomy" id="76728"/>
    <lineage>
        <taxon>Bacteria</taxon>
        <taxon>Bacillati</taxon>
        <taxon>Actinomycetota</taxon>
        <taxon>Actinomycetes</taxon>
        <taxon>Kitasatosporales</taxon>
        <taxon>Streptomycetaceae</taxon>
        <taxon>Wenjunlia</taxon>
    </lineage>
</organism>
<evidence type="ECO:0000256" key="1">
    <source>
        <dbReference type="SAM" id="MobiDB-lite"/>
    </source>
</evidence>
<feature type="compositionally biased region" description="Low complexity" evidence="1">
    <location>
        <begin position="19"/>
        <end position="30"/>
    </location>
</feature>
<keyword evidence="5" id="KW-1185">Reference proteome</keyword>
<dbReference type="EMBL" id="LLZU01000005">
    <property type="protein sequence ID" value="KRV50693.1"/>
    <property type="molecule type" value="Genomic_DNA"/>
</dbReference>
<keyword evidence="2" id="KW-0732">Signal</keyword>
<feature type="compositionally biased region" description="Basic and acidic residues" evidence="1">
    <location>
        <begin position="37"/>
        <end position="52"/>
    </location>
</feature>
<evidence type="ECO:0000313" key="4">
    <source>
        <dbReference type="EMBL" id="KRV50693.1"/>
    </source>
</evidence>